<protein>
    <submittedName>
        <fullName evidence="1">Uncharacterized protein</fullName>
    </submittedName>
</protein>
<gene>
    <name evidence="1" type="ordered locus">Clocel_1301</name>
</gene>
<dbReference type="Proteomes" id="UP000002730">
    <property type="component" value="Chromosome"/>
</dbReference>
<dbReference type="STRING" id="573061.Clocel_1301"/>
<dbReference type="RefSeq" id="WP_010076085.1">
    <property type="nucleotide sequence ID" value="NC_014393.1"/>
</dbReference>
<dbReference type="OrthoDB" id="9777242at2"/>
<proteinExistence type="predicted"/>
<dbReference type="EMBL" id="CP002160">
    <property type="protein sequence ID" value="ADL51055.1"/>
    <property type="molecule type" value="Genomic_DNA"/>
</dbReference>
<dbReference type="HOGENOM" id="CLU_111455_0_0_9"/>
<dbReference type="AlphaFoldDB" id="D9SVD1"/>
<accession>D9SVD1</accession>
<organism evidence="1 2">
    <name type="scientific">Clostridium cellulovorans (strain ATCC 35296 / DSM 3052 / OCM 3 / 743B)</name>
    <dbReference type="NCBI Taxonomy" id="573061"/>
    <lineage>
        <taxon>Bacteria</taxon>
        <taxon>Bacillati</taxon>
        <taxon>Bacillota</taxon>
        <taxon>Clostridia</taxon>
        <taxon>Eubacteriales</taxon>
        <taxon>Clostridiaceae</taxon>
        <taxon>Clostridium</taxon>
    </lineage>
</organism>
<reference evidence="1 2" key="1">
    <citation type="submission" date="2010-08" db="EMBL/GenBank/DDBJ databases">
        <title>Complete sequence of Clostridium cellulovorans 743B.</title>
        <authorList>
            <consortium name="US DOE Joint Genome Institute"/>
            <person name="Lucas S."/>
            <person name="Copeland A."/>
            <person name="Lapidus A."/>
            <person name="Cheng J.-F."/>
            <person name="Bruce D."/>
            <person name="Goodwin L."/>
            <person name="Pitluck S."/>
            <person name="Chertkov O."/>
            <person name="Detter J.C."/>
            <person name="Han C."/>
            <person name="Tapia R."/>
            <person name="Land M."/>
            <person name="Hauser L."/>
            <person name="Chang Y.-J."/>
            <person name="Jeffries C."/>
            <person name="Kyrpides N."/>
            <person name="Ivanova N."/>
            <person name="Mikhailova N."/>
            <person name="Hemme C.L."/>
            <person name="Woyke T."/>
        </authorList>
    </citation>
    <scope>NUCLEOTIDE SEQUENCE [LARGE SCALE GENOMIC DNA]</scope>
    <source>
        <strain evidence="2">ATCC 35296 / DSM 3052 / OCM 3 / 743B</strain>
    </source>
</reference>
<dbReference type="eggNOG" id="ENOG50322UQ">
    <property type="taxonomic scope" value="Bacteria"/>
</dbReference>
<sequence>MSRVLGKIHYWLFNKIQWFEGLEEEIADISKEKGIITEQWQLELYNKYGEPTPKIPLEEIIDTDNIHGWLQERIHSAEGRQAEYITKILKEEPKNIEFLMDIYKKQGLKAGALEVVDNAIAIYKELNNYILEGMPCDRVIELIENSEEIVSWRIVEDLHGHFYDSIGGDVNNFHNLRKMWIKSFVEGTNSGYTYMTTENGDHVIERV</sequence>
<evidence type="ECO:0000313" key="2">
    <source>
        <dbReference type="Proteomes" id="UP000002730"/>
    </source>
</evidence>
<name>D9SVD1_CLOC7</name>
<evidence type="ECO:0000313" key="1">
    <source>
        <dbReference type="EMBL" id="ADL51055.1"/>
    </source>
</evidence>
<keyword evidence="2" id="KW-1185">Reference proteome</keyword>
<dbReference type="KEGG" id="ccb:Clocel_1301"/>